<dbReference type="GO" id="GO:0002238">
    <property type="term" value="P:response to molecule of fungal origin"/>
    <property type="evidence" value="ECO:0007669"/>
    <property type="project" value="UniProtKB-ARBA"/>
</dbReference>
<dbReference type="Proteomes" id="UP001190926">
    <property type="component" value="Unassembled WGS sequence"/>
</dbReference>
<evidence type="ECO:0000256" key="1">
    <source>
        <dbReference type="ARBA" id="ARBA00008056"/>
    </source>
</evidence>
<dbReference type="SUPFAM" id="SSF51197">
    <property type="entry name" value="Clavaminate synthase-like"/>
    <property type="match status" value="1"/>
</dbReference>
<dbReference type="Gene3D" id="2.60.120.330">
    <property type="entry name" value="B-lactam Antibiotic, Isopenicillin N Synthase, Chain"/>
    <property type="match status" value="1"/>
</dbReference>
<dbReference type="EMBL" id="SDAM02000053">
    <property type="protein sequence ID" value="KAH6834193.1"/>
    <property type="molecule type" value="Genomic_DNA"/>
</dbReference>
<dbReference type="Pfam" id="PF14226">
    <property type="entry name" value="DIOX_N"/>
    <property type="match status" value="1"/>
</dbReference>
<dbReference type="FunFam" id="2.60.120.330:FF:000001">
    <property type="entry name" value="Protein SRG1"/>
    <property type="match status" value="1"/>
</dbReference>
<dbReference type="InterPro" id="IPR005123">
    <property type="entry name" value="Oxoglu/Fe-dep_dioxygenase_dom"/>
</dbReference>
<reference evidence="7 8" key="1">
    <citation type="journal article" date="2021" name="Nat. Commun.">
        <title>Incipient diploidization of the medicinal plant Perilla within 10,000 years.</title>
        <authorList>
            <person name="Zhang Y."/>
            <person name="Shen Q."/>
            <person name="Leng L."/>
            <person name="Zhang D."/>
            <person name="Chen S."/>
            <person name="Shi Y."/>
            <person name="Ning Z."/>
            <person name="Chen S."/>
        </authorList>
    </citation>
    <scope>NUCLEOTIDE SEQUENCE [LARGE SCALE GENOMIC DNA]</scope>
    <source>
        <strain evidence="8">cv. PC099</strain>
    </source>
</reference>
<dbReference type="InterPro" id="IPR044861">
    <property type="entry name" value="IPNS-like_FE2OG_OXY"/>
</dbReference>
<dbReference type="InterPro" id="IPR026992">
    <property type="entry name" value="DIOX_N"/>
</dbReference>
<evidence type="ECO:0000256" key="5">
    <source>
        <dbReference type="RuleBase" id="RU003682"/>
    </source>
</evidence>
<proteinExistence type="inferred from homology"/>
<evidence type="ECO:0000313" key="7">
    <source>
        <dbReference type="EMBL" id="KAH6834193.1"/>
    </source>
</evidence>
<feature type="domain" description="Fe2OG dioxygenase" evidence="6">
    <location>
        <begin position="203"/>
        <end position="303"/>
    </location>
</feature>
<protein>
    <submittedName>
        <fullName evidence="7">Senescence-related gene 1 protein</fullName>
    </submittedName>
</protein>
<dbReference type="PROSITE" id="PS51471">
    <property type="entry name" value="FE2OG_OXY"/>
    <property type="match status" value="1"/>
</dbReference>
<gene>
    <name evidence="7" type="ORF">C2S53_020260</name>
</gene>
<keyword evidence="8" id="KW-1185">Reference proteome</keyword>
<sequence>MESKARMEGRSLKVPSVQELLQKEKLRSVPSRYVRPDLTAPSDVPSSSQIPVIDMLNLLSDSMESELRKLHEACLEWGFFQLINHGVEAEAEKMKLEVREFFNLPMEEKEKFRQQAGDLEGYGQVFVVSEEQKLDWGDMFFVTTFPTHLRKPHLIPNLPVPFRNEIDAYGAEMKILAMKILGFMEKALGMESGEMERVVFGEGMQTMRMNYYPPCPQPELVTGISPHSDGAGLTILLQVNEIEGLQINKDGKWIPVSPLPNAFVVNIGDILEIATNGAYRSVEHRVTVNSEKERLSIATFLNPAIDGYIGPAPSLVSLQTPAKFKTISSVEYLRGFFSKELKGKSYVDVLRIPN</sequence>
<dbReference type="PANTHER" id="PTHR47991">
    <property type="entry name" value="OXOGLUTARATE/IRON-DEPENDENT DIOXYGENASE"/>
    <property type="match status" value="1"/>
</dbReference>
<evidence type="ECO:0000313" key="8">
    <source>
        <dbReference type="Proteomes" id="UP001190926"/>
    </source>
</evidence>
<evidence type="ECO:0000256" key="2">
    <source>
        <dbReference type="ARBA" id="ARBA00022723"/>
    </source>
</evidence>
<dbReference type="InterPro" id="IPR027443">
    <property type="entry name" value="IPNS-like_sf"/>
</dbReference>
<comment type="similarity">
    <text evidence="1 5">Belongs to the iron/ascorbate-dependent oxidoreductase family.</text>
</comment>
<name>A0AAD4JHY5_PERFH</name>
<dbReference type="InterPro" id="IPR050295">
    <property type="entry name" value="Plant_2OG-oxidoreductases"/>
</dbReference>
<evidence type="ECO:0000259" key="6">
    <source>
        <dbReference type="PROSITE" id="PS51471"/>
    </source>
</evidence>
<evidence type="ECO:0000256" key="4">
    <source>
        <dbReference type="ARBA" id="ARBA00023004"/>
    </source>
</evidence>
<keyword evidence="2 5" id="KW-0479">Metal-binding</keyword>
<dbReference type="GO" id="GO:0016706">
    <property type="term" value="F:2-oxoglutarate-dependent dioxygenase activity"/>
    <property type="evidence" value="ECO:0007669"/>
    <property type="project" value="UniProtKB-ARBA"/>
</dbReference>
<accession>A0AAD4JHY5</accession>
<keyword evidence="4 5" id="KW-0408">Iron</keyword>
<dbReference type="Pfam" id="PF03171">
    <property type="entry name" value="2OG-FeII_Oxy"/>
    <property type="match status" value="1"/>
</dbReference>
<comment type="caution">
    <text evidence="7">The sequence shown here is derived from an EMBL/GenBank/DDBJ whole genome shotgun (WGS) entry which is preliminary data.</text>
</comment>
<evidence type="ECO:0000256" key="3">
    <source>
        <dbReference type="ARBA" id="ARBA00023002"/>
    </source>
</evidence>
<dbReference type="AlphaFoldDB" id="A0AAD4JHY5"/>
<organism evidence="7 8">
    <name type="scientific">Perilla frutescens var. hirtella</name>
    <name type="common">Perilla citriodora</name>
    <name type="synonym">Perilla setoyensis</name>
    <dbReference type="NCBI Taxonomy" id="608512"/>
    <lineage>
        <taxon>Eukaryota</taxon>
        <taxon>Viridiplantae</taxon>
        <taxon>Streptophyta</taxon>
        <taxon>Embryophyta</taxon>
        <taxon>Tracheophyta</taxon>
        <taxon>Spermatophyta</taxon>
        <taxon>Magnoliopsida</taxon>
        <taxon>eudicotyledons</taxon>
        <taxon>Gunneridae</taxon>
        <taxon>Pentapetalae</taxon>
        <taxon>asterids</taxon>
        <taxon>lamiids</taxon>
        <taxon>Lamiales</taxon>
        <taxon>Lamiaceae</taxon>
        <taxon>Nepetoideae</taxon>
        <taxon>Elsholtzieae</taxon>
        <taxon>Perilla</taxon>
    </lineage>
</organism>
<dbReference type="GO" id="GO:0046872">
    <property type="term" value="F:metal ion binding"/>
    <property type="evidence" value="ECO:0007669"/>
    <property type="project" value="UniProtKB-KW"/>
</dbReference>
<dbReference type="GO" id="GO:0009805">
    <property type="term" value="P:coumarin biosynthetic process"/>
    <property type="evidence" value="ECO:0007669"/>
    <property type="project" value="UniProtKB-ARBA"/>
</dbReference>
<keyword evidence="3 5" id="KW-0560">Oxidoreductase</keyword>